<evidence type="ECO:0000313" key="2">
    <source>
        <dbReference type="Proteomes" id="UP001529510"/>
    </source>
</evidence>
<keyword evidence="2" id="KW-1185">Reference proteome</keyword>
<reference evidence="1 2" key="1">
    <citation type="submission" date="2024-05" db="EMBL/GenBank/DDBJ databases">
        <title>Genome sequencing and assembly of Indian major carp, Cirrhinus mrigala (Hamilton, 1822).</title>
        <authorList>
            <person name="Mohindra V."/>
            <person name="Chowdhury L.M."/>
            <person name="Lal K."/>
            <person name="Jena J.K."/>
        </authorList>
    </citation>
    <scope>NUCLEOTIDE SEQUENCE [LARGE SCALE GENOMIC DNA]</scope>
    <source>
        <strain evidence="1">CM1030</strain>
        <tissue evidence="1">Blood</tissue>
    </source>
</reference>
<proteinExistence type="predicted"/>
<organism evidence="1 2">
    <name type="scientific">Cirrhinus mrigala</name>
    <name type="common">Mrigala</name>
    <dbReference type="NCBI Taxonomy" id="683832"/>
    <lineage>
        <taxon>Eukaryota</taxon>
        <taxon>Metazoa</taxon>
        <taxon>Chordata</taxon>
        <taxon>Craniata</taxon>
        <taxon>Vertebrata</taxon>
        <taxon>Euteleostomi</taxon>
        <taxon>Actinopterygii</taxon>
        <taxon>Neopterygii</taxon>
        <taxon>Teleostei</taxon>
        <taxon>Ostariophysi</taxon>
        <taxon>Cypriniformes</taxon>
        <taxon>Cyprinidae</taxon>
        <taxon>Labeoninae</taxon>
        <taxon>Labeonini</taxon>
        <taxon>Cirrhinus</taxon>
    </lineage>
</organism>
<dbReference type="Proteomes" id="UP001529510">
    <property type="component" value="Unassembled WGS sequence"/>
</dbReference>
<gene>
    <name evidence="1" type="ORF">M9458_038530</name>
</gene>
<dbReference type="AlphaFoldDB" id="A0ABD0P0D1"/>
<feature type="non-terminal residue" evidence="1">
    <location>
        <position position="1"/>
    </location>
</feature>
<evidence type="ECO:0000313" key="1">
    <source>
        <dbReference type="EMBL" id="KAL0166686.1"/>
    </source>
</evidence>
<sequence length="49" mass="5100">VHSMYRQTGASFEKAQAEFATGVLSNQAVRQAATNATVSAAQGAFTAPR</sequence>
<name>A0ABD0P0D1_CIRMR</name>
<dbReference type="EMBL" id="JAMKFB020000019">
    <property type="protein sequence ID" value="KAL0166686.1"/>
    <property type="molecule type" value="Genomic_DNA"/>
</dbReference>
<protein>
    <submittedName>
        <fullName evidence="1">Uncharacterized protein</fullName>
    </submittedName>
</protein>
<comment type="caution">
    <text evidence="1">The sequence shown here is derived from an EMBL/GenBank/DDBJ whole genome shotgun (WGS) entry which is preliminary data.</text>
</comment>
<accession>A0ABD0P0D1</accession>